<comment type="caution">
    <text evidence="6">The sequence shown here is derived from an EMBL/GenBank/DDBJ whole genome shotgun (WGS) entry which is preliminary data.</text>
</comment>
<dbReference type="Gene3D" id="1.10.530.10">
    <property type="match status" value="1"/>
</dbReference>
<feature type="transmembrane region" description="Helical" evidence="3">
    <location>
        <begin position="20"/>
        <end position="39"/>
    </location>
</feature>
<feature type="domain" description="DUF348" evidence="4">
    <location>
        <begin position="46"/>
        <end position="86"/>
    </location>
</feature>
<evidence type="ECO:0000259" key="5">
    <source>
        <dbReference type="Pfam" id="PF06737"/>
    </source>
</evidence>
<keyword evidence="3" id="KW-0812">Transmembrane</keyword>
<keyword evidence="3" id="KW-0472">Membrane</keyword>
<dbReference type="Pfam" id="PF03990">
    <property type="entry name" value="DUF348"/>
    <property type="match status" value="2"/>
</dbReference>
<evidence type="ECO:0000313" key="6">
    <source>
        <dbReference type="EMBL" id="MBB5598252.1"/>
    </source>
</evidence>
<gene>
    <name evidence="6" type="ORF">BKA12_001332</name>
</gene>
<dbReference type="InterPro" id="IPR007137">
    <property type="entry name" value="DUF348"/>
</dbReference>
<dbReference type="Pfam" id="PF06737">
    <property type="entry name" value="Transglycosylas"/>
    <property type="match status" value="1"/>
</dbReference>
<dbReference type="Proteomes" id="UP000523863">
    <property type="component" value="Unassembled WGS sequence"/>
</dbReference>
<keyword evidence="7" id="KW-1185">Reference proteome</keyword>
<sequence length="365" mass="36664">MPGFTVVWNLVLHAAKNRWVKLSVQALVVLALIGGLFYVTSFQKTVALSVDGQERTVSMFGSTVADALTAANVTVGAEDQVSPALDAPIAAGQTINVLTEKGVEVSIDGSSRVVSTTGLTVEDLIKQLGIESGSKISLDENTPLTSLNSTLTITTADALADAAAEKAAAEKAEADKKVAAAKEAAAKKAAAKKAATAQAAAAAKKAEAAKVAEAARQAAAAQTAAAQTAAAKAAAAKETATREAAAKAATQTATATKAATQTAAAKETQAASSSSKTATAPTNVSGAWAALAQCESGGNWATNTGNGYYGGLQFSLSSWRAVGGTQYAAYPHQASASQQIAAAEKLRASGGWGHWPACSSKLGLR</sequence>
<dbReference type="EMBL" id="JACHBL010000001">
    <property type="protein sequence ID" value="MBB5598252.1"/>
    <property type="molecule type" value="Genomic_DNA"/>
</dbReference>
<keyword evidence="2" id="KW-0378">Hydrolase</keyword>
<feature type="domain" description="DUF348" evidence="4">
    <location>
        <begin position="103"/>
        <end position="133"/>
    </location>
</feature>
<evidence type="ECO:0000313" key="7">
    <source>
        <dbReference type="Proteomes" id="UP000523863"/>
    </source>
</evidence>
<organism evidence="6 7">
    <name type="scientific">Neomicrococcus lactis</name>
    <dbReference type="NCBI Taxonomy" id="732241"/>
    <lineage>
        <taxon>Bacteria</taxon>
        <taxon>Bacillati</taxon>
        <taxon>Actinomycetota</taxon>
        <taxon>Actinomycetes</taxon>
        <taxon>Micrococcales</taxon>
        <taxon>Micrococcaceae</taxon>
        <taxon>Neomicrococcus</taxon>
    </lineage>
</organism>
<proteinExistence type="inferred from homology"/>
<evidence type="ECO:0000256" key="3">
    <source>
        <dbReference type="SAM" id="Phobius"/>
    </source>
</evidence>
<accession>A0A7W9DBU6</accession>
<reference evidence="6 7" key="1">
    <citation type="submission" date="2020-08" db="EMBL/GenBank/DDBJ databases">
        <title>Sequencing the genomes of 1000 actinobacteria strains.</title>
        <authorList>
            <person name="Klenk H.-P."/>
        </authorList>
    </citation>
    <scope>NUCLEOTIDE SEQUENCE [LARGE SCALE GENOMIC DNA]</scope>
    <source>
        <strain evidence="6 7">DSM 23694</strain>
    </source>
</reference>
<keyword evidence="3" id="KW-1133">Transmembrane helix</keyword>
<dbReference type="InterPro" id="IPR023346">
    <property type="entry name" value="Lysozyme-like_dom_sf"/>
</dbReference>
<evidence type="ECO:0000259" key="4">
    <source>
        <dbReference type="Pfam" id="PF03990"/>
    </source>
</evidence>
<evidence type="ECO:0000256" key="2">
    <source>
        <dbReference type="ARBA" id="ARBA00022801"/>
    </source>
</evidence>
<comment type="similarity">
    <text evidence="1">Belongs to the transglycosylase family. Rpf subfamily.</text>
</comment>
<dbReference type="CDD" id="cd13925">
    <property type="entry name" value="RPF"/>
    <property type="match status" value="1"/>
</dbReference>
<name>A0A7W9DBU6_9MICC</name>
<dbReference type="RefSeq" id="WP_183641691.1">
    <property type="nucleotide sequence ID" value="NZ_JACHBL010000001.1"/>
</dbReference>
<dbReference type="AlphaFoldDB" id="A0A7W9DBU6"/>
<evidence type="ECO:0000256" key="1">
    <source>
        <dbReference type="ARBA" id="ARBA00010830"/>
    </source>
</evidence>
<dbReference type="InterPro" id="IPR010618">
    <property type="entry name" value="RPF"/>
</dbReference>
<protein>
    <submittedName>
        <fullName evidence="6">Sulfur carrier protein ThiS</fullName>
    </submittedName>
</protein>
<feature type="domain" description="Resuscitation-promoting factor core lysozyme-like" evidence="5">
    <location>
        <begin position="285"/>
        <end position="358"/>
    </location>
</feature>
<dbReference type="SUPFAM" id="SSF53955">
    <property type="entry name" value="Lysozyme-like"/>
    <property type="match status" value="1"/>
</dbReference>
<dbReference type="GO" id="GO:0016787">
    <property type="term" value="F:hydrolase activity"/>
    <property type="evidence" value="ECO:0007669"/>
    <property type="project" value="UniProtKB-KW"/>
</dbReference>